<reference evidence="2 3" key="1">
    <citation type="submission" date="2023-04" db="EMBL/GenBank/DDBJ databases">
        <title>Clostridium tannerae sp. nov., isolated from the fecal material of an alpaca.</title>
        <authorList>
            <person name="Miller S."/>
            <person name="Hendry M."/>
            <person name="King J."/>
            <person name="Sankaranarayanan K."/>
            <person name="Lawson P.A."/>
        </authorList>
    </citation>
    <scope>NUCLEOTIDE SEQUENCE [LARGE SCALE GENOMIC DNA]</scope>
    <source>
        <strain evidence="2 3">A1-XYC3</strain>
    </source>
</reference>
<gene>
    <name evidence="2" type="ORF">P8V03_18750</name>
</gene>
<accession>A0ABU4JYB7</accession>
<dbReference type="CDD" id="cd00077">
    <property type="entry name" value="HDc"/>
    <property type="match status" value="1"/>
</dbReference>
<keyword evidence="3" id="KW-1185">Reference proteome</keyword>
<dbReference type="SMART" id="SM00471">
    <property type="entry name" value="HDc"/>
    <property type="match status" value="1"/>
</dbReference>
<dbReference type="RefSeq" id="WP_261673626.1">
    <property type="nucleotide sequence ID" value="NZ_JARUJP010000053.1"/>
</dbReference>
<name>A0ABU4JYB7_9CLOT</name>
<comment type="caution">
    <text evidence="2">The sequence shown here is derived from an EMBL/GenBank/DDBJ whole genome shotgun (WGS) entry which is preliminary data.</text>
</comment>
<proteinExistence type="predicted"/>
<feature type="domain" description="HD/PDEase" evidence="1">
    <location>
        <begin position="29"/>
        <end position="145"/>
    </location>
</feature>
<dbReference type="SUPFAM" id="SSF109604">
    <property type="entry name" value="HD-domain/PDEase-like"/>
    <property type="match status" value="1"/>
</dbReference>
<dbReference type="InterPro" id="IPR006674">
    <property type="entry name" value="HD_domain"/>
</dbReference>
<dbReference type="InterPro" id="IPR003607">
    <property type="entry name" value="HD/PDEase_dom"/>
</dbReference>
<sequence length="159" mass="18712">MNKVNAILNSSKYREYLKRNEEYEGDRVFCKHDIGHFLDVARIAYIMFLEKHIEIDKQIVYAAALLHDIGRWMQYKDGTPHEVASYRLAEEILVECGFIEEDRKVVLGAILKHRGGLEEKETFDEIFYLSDKLSRTCFSCAAAKECKWSEEKKNYKITY</sequence>
<evidence type="ECO:0000259" key="1">
    <source>
        <dbReference type="SMART" id="SM00471"/>
    </source>
</evidence>
<dbReference type="EMBL" id="JARUJP010000053">
    <property type="protein sequence ID" value="MDW8803170.1"/>
    <property type="molecule type" value="Genomic_DNA"/>
</dbReference>
<dbReference type="Gene3D" id="1.10.3210.10">
    <property type="entry name" value="Hypothetical protein af1432"/>
    <property type="match status" value="1"/>
</dbReference>
<evidence type="ECO:0000313" key="2">
    <source>
        <dbReference type="EMBL" id="MDW8803170.1"/>
    </source>
</evidence>
<dbReference type="Proteomes" id="UP001281656">
    <property type="component" value="Unassembled WGS sequence"/>
</dbReference>
<dbReference type="Pfam" id="PF01966">
    <property type="entry name" value="HD"/>
    <property type="match status" value="1"/>
</dbReference>
<protein>
    <submittedName>
        <fullName evidence="2">HD domain-containing protein</fullName>
    </submittedName>
</protein>
<organism evidence="2 3">
    <name type="scientific">Clostridium tanneri</name>
    <dbReference type="NCBI Taxonomy" id="3037988"/>
    <lineage>
        <taxon>Bacteria</taxon>
        <taxon>Bacillati</taxon>
        <taxon>Bacillota</taxon>
        <taxon>Clostridia</taxon>
        <taxon>Eubacteriales</taxon>
        <taxon>Clostridiaceae</taxon>
        <taxon>Clostridium</taxon>
    </lineage>
</organism>
<evidence type="ECO:0000313" key="3">
    <source>
        <dbReference type="Proteomes" id="UP001281656"/>
    </source>
</evidence>